<dbReference type="PANTHER" id="PTHR48098">
    <property type="entry name" value="ENTEROCHELIN ESTERASE-RELATED"/>
    <property type="match status" value="1"/>
</dbReference>
<dbReference type="AlphaFoldDB" id="K1S6G8"/>
<dbReference type="PANTHER" id="PTHR48098:SF6">
    <property type="entry name" value="FERRI-BACILLIBACTIN ESTERASE BESA"/>
    <property type="match status" value="1"/>
</dbReference>
<evidence type="ECO:0000313" key="1">
    <source>
        <dbReference type="EMBL" id="EKC51054.1"/>
    </source>
</evidence>
<protein>
    <submittedName>
        <fullName evidence="1">Putative esterase</fullName>
    </submittedName>
</protein>
<dbReference type="EMBL" id="AJWZ01009529">
    <property type="protein sequence ID" value="EKC51054.1"/>
    <property type="molecule type" value="Genomic_DNA"/>
</dbReference>
<dbReference type="SUPFAM" id="SSF53474">
    <property type="entry name" value="alpha/beta-Hydrolases"/>
    <property type="match status" value="1"/>
</dbReference>
<comment type="caution">
    <text evidence="1">The sequence shown here is derived from an EMBL/GenBank/DDBJ whole genome shotgun (WGS) entry which is preliminary data.</text>
</comment>
<accession>K1S6G8</accession>
<name>K1S6G8_9ZZZZ</name>
<dbReference type="Gene3D" id="3.40.50.1820">
    <property type="entry name" value="alpha/beta hydrolase"/>
    <property type="match status" value="1"/>
</dbReference>
<dbReference type="InterPro" id="IPR050583">
    <property type="entry name" value="Mycobacterial_A85_antigen"/>
</dbReference>
<dbReference type="InterPro" id="IPR029058">
    <property type="entry name" value="AB_hydrolase_fold"/>
</dbReference>
<organism evidence="1">
    <name type="scientific">human gut metagenome</name>
    <dbReference type="NCBI Taxonomy" id="408170"/>
    <lineage>
        <taxon>unclassified sequences</taxon>
        <taxon>metagenomes</taxon>
        <taxon>organismal metagenomes</taxon>
    </lineage>
</organism>
<gene>
    <name evidence="1" type="ORF">OBE_13800</name>
</gene>
<dbReference type="Pfam" id="PF00756">
    <property type="entry name" value="Esterase"/>
    <property type="match status" value="1"/>
</dbReference>
<reference evidence="1" key="1">
    <citation type="journal article" date="2013" name="Environ. Microbiol.">
        <title>Microbiota from the distal guts of lean and obese adolescents exhibit partial functional redundancy besides clear differences in community structure.</title>
        <authorList>
            <person name="Ferrer M."/>
            <person name="Ruiz A."/>
            <person name="Lanza F."/>
            <person name="Haange S.B."/>
            <person name="Oberbach A."/>
            <person name="Till H."/>
            <person name="Bargiela R."/>
            <person name="Campoy C."/>
            <person name="Segura M.T."/>
            <person name="Richter M."/>
            <person name="von Bergen M."/>
            <person name="Seifert J."/>
            <person name="Suarez A."/>
        </authorList>
    </citation>
    <scope>NUCLEOTIDE SEQUENCE</scope>
</reference>
<dbReference type="InterPro" id="IPR000801">
    <property type="entry name" value="Esterase-like"/>
</dbReference>
<proteinExistence type="predicted"/>
<feature type="non-terminal residue" evidence="1">
    <location>
        <position position="158"/>
    </location>
</feature>
<sequence>MADAKLHTIKLPYPDKGDRNVWVYVPSHSYGEKLPVVYMTDGQNLFDDNSTLHGSWEVAKAVENEQKSGVGNAVIVGIDNGNAWRDSELTPKSIGEVQHLEMFCEDFKPEGEIFDNFLMNTVIPYVENNFPVCTDRQNVAVCGSSSGGLMSFFSAFEH</sequence>